<dbReference type="InParanoid" id="A0A286UAJ3"/>
<dbReference type="PRINTS" id="PR00625">
    <property type="entry name" value="JDOMAIN"/>
</dbReference>
<evidence type="ECO:0000259" key="3">
    <source>
        <dbReference type="PROSITE" id="PS50076"/>
    </source>
</evidence>
<dbReference type="InterPro" id="IPR051339">
    <property type="entry name" value="DnaJ_subfamily_B"/>
</dbReference>
<dbReference type="FunFam" id="2.60.260.20:FF:000015">
    <property type="entry name" value="Heat shock protein 40"/>
    <property type="match status" value="1"/>
</dbReference>
<dbReference type="Gene3D" id="1.10.287.110">
    <property type="entry name" value="DnaJ domain"/>
    <property type="match status" value="1"/>
</dbReference>
<dbReference type="Proteomes" id="UP000217199">
    <property type="component" value="Unassembled WGS sequence"/>
</dbReference>
<dbReference type="EMBL" id="NBII01000008">
    <property type="protein sequence ID" value="PAV16565.1"/>
    <property type="molecule type" value="Genomic_DNA"/>
</dbReference>
<feature type="region of interest" description="Disordered" evidence="2">
    <location>
        <begin position="163"/>
        <end position="194"/>
    </location>
</feature>
<protein>
    <recommendedName>
        <fullName evidence="3">J domain-containing protein</fullName>
    </recommendedName>
</protein>
<dbReference type="Pfam" id="PF00226">
    <property type="entry name" value="DnaJ"/>
    <property type="match status" value="1"/>
</dbReference>
<dbReference type="PROSITE" id="PS00636">
    <property type="entry name" value="DNAJ_1"/>
    <property type="match status" value="1"/>
</dbReference>
<dbReference type="FunCoup" id="A0A286UAJ3">
    <property type="interactions" value="257"/>
</dbReference>
<dbReference type="OrthoDB" id="10250354at2759"/>
<dbReference type="Gene3D" id="2.60.260.20">
    <property type="entry name" value="Urease metallochaperone UreE, N-terminal domain"/>
    <property type="match status" value="2"/>
</dbReference>
<feature type="region of interest" description="Disordered" evidence="2">
    <location>
        <begin position="60"/>
        <end position="124"/>
    </location>
</feature>
<feature type="compositionally biased region" description="Low complexity" evidence="2">
    <location>
        <begin position="103"/>
        <end position="113"/>
    </location>
</feature>
<organism evidence="4 5">
    <name type="scientific">Pyrrhoderma noxium</name>
    <dbReference type="NCBI Taxonomy" id="2282107"/>
    <lineage>
        <taxon>Eukaryota</taxon>
        <taxon>Fungi</taxon>
        <taxon>Dikarya</taxon>
        <taxon>Basidiomycota</taxon>
        <taxon>Agaricomycotina</taxon>
        <taxon>Agaricomycetes</taxon>
        <taxon>Hymenochaetales</taxon>
        <taxon>Hymenochaetaceae</taxon>
        <taxon>Pyrrhoderma</taxon>
    </lineage>
</organism>
<dbReference type="SUPFAM" id="SSF49493">
    <property type="entry name" value="HSP40/DnaJ peptide-binding domain"/>
    <property type="match status" value="2"/>
</dbReference>
<evidence type="ECO:0000256" key="2">
    <source>
        <dbReference type="SAM" id="MobiDB-lite"/>
    </source>
</evidence>
<accession>A0A286UAJ3</accession>
<keyword evidence="5" id="KW-1185">Reference proteome</keyword>
<dbReference type="Pfam" id="PF01556">
    <property type="entry name" value="DnaJ_C"/>
    <property type="match status" value="1"/>
</dbReference>
<dbReference type="SMART" id="SM00271">
    <property type="entry name" value="DnaJ"/>
    <property type="match status" value="1"/>
</dbReference>
<dbReference type="InterPro" id="IPR018253">
    <property type="entry name" value="DnaJ_domain_CS"/>
</dbReference>
<dbReference type="InterPro" id="IPR036869">
    <property type="entry name" value="J_dom_sf"/>
</dbReference>
<keyword evidence="1" id="KW-0143">Chaperone</keyword>
<dbReference type="GO" id="GO:0051082">
    <property type="term" value="F:unfolded protein binding"/>
    <property type="evidence" value="ECO:0007669"/>
    <property type="project" value="InterPro"/>
</dbReference>
<feature type="domain" description="J" evidence="3">
    <location>
        <begin position="4"/>
        <end position="69"/>
    </location>
</feature>
<dbReference type="SUPFAM" id="SSF46565">
    <property type="entry name" value="Chaperone J-domain"/>
    <property type="match status" value="1"/>
</dbReference>
<dbReference type="GO" id="GO:0006413">
    <property type="term" value="P:translational initiation"/>
    <property type="evidence" value="ECO:0007669"/>
    <property type="project" value="TreeGrafter"/>
</dbReference>
<dbReference type="PANTHER" id="PTHR24078:SF553">
    <property type="entry name" value="DNAJ HOMOLOG SUBFAMILY B MEMBER 5"/>
    <property type="match status" value="1"/>
</dbReference>
<dbReference type="CDD" id="cd10747">
    <property type="entry name" value="DnaJ_C"/>
    <property type="match status" value="1"/>
</dbReference>
<dbReference type="GO" id="GO:0006457">
    <property type="term" value="P:protein folding"/>
    <property type="evidence" value="ECO:0007669"/>
    <property type="project" value="InterPro"/>
</dbReference>
<evidence type="ECO:0000313" key="5">
    <source>
        <dbReference type="Proteomes" id="UP000217199"/>
    </source>
</evidence>
<dbReference type="AlphaFoldDB" id="A0A286UAJ3"/>
<name>A0A286UAJ3_9AGAM</name>
<feature type="compositionally biased region" description="Gly residues" evidence="2">
    <location>
        <begin position="92"/>
        <end position="102"/>
    </location>
</feature>
<dbReference type="InterPro" id="IPR008971">
    <property type="entry name" value="HSP40/DnaJ_pept-bd"/>
</dbReference>
<dbReference type="PROSITE" id="PS50076">
    <property type="entry name" value="DNAJ_2"/>
    <property type="match status" value="1"/>
</dbReference>
<comment type="caution">
    <text evidence="4">The sequence shown here is derived from an EMBL/GenBank/DDBJ whole genome shotgun (WGS) entry which is preliminary data.</text>
</comment>
<sequence>MGADYYARLGVSRDASEEDIKKAYRKAALKHHPDRNNGSEASATKFKEISEAFEVLSDKQKRNIYDQLGEEGLKGAPPPPGSGGSSFNSGSFPGGGFSGFPGGTTFTFSSSSNGPGGGRYQPADPNRIFEQFFKMGGGGLGNMFGGMDVDSDDEGHSFFSGGMPGGMPRGSQFSKSRRGSFNSTPETPRESHEITRPLKVSLEELYEGVTKRLKVSRKLSNGQGEEKVLEIKVLPGWKSGTKIRFPRAGNENAAGETQDLVFVVEEKPHPRIARDGSDLIVKERIPLVDALVNSGGTRQIEHLDGRKLTVSLPSNVIKPGSESRIPGEGMPLRKGGTVQNKGDFIVRWEVDFPDRLTSSQKEGIRKVLG</sequence>
<dbReference type="FunFam" id="2.60.260.20:FF:000013">
    <property type="entry name" value="DnaJ subfamily B member 11"/>
    <property type="match status" value="1"/>
</dbReference>
<reference evidence="4 5" key="1">
    <citation type="journal article" date="2017" name="Mol. Ecol.">
        <title>Comparative and population genomic landscape of Phellinus noxius: A hypervariable fungus causing root rot in trees.</title>
        <authorList>
            <person name="Chung C.L."/>
            <person name="Lee T.J."/>
            <person name="Akiba M."/>
            <person name="Lee H.H."/>
            <person name="Kuo T.H."/>
            <person name="Liu D."/>
            <person name="Ke H.M."/>
            <person name="Yokoi T."/>
            <person name="Roa M.B."/>
            <person name="Lu M.J."/>
            <person name="Chang Y.Y."/>
            <person name="Ann P.J."/>
            <person name="Tsai J.N."/>
            <person name="Chen C.Y."/>
            <person name="Tzean S.S."/>
            <person name="Ota Y."/>
            <person name="Hattori T."/>
            <person name="Sahashi N."/>
            <person name="Liou R.F."/>
            <person name="Kikuchi T."/>
            <person name="Tsai I.J."/>
        </authorList>
    </citation>
    <scope>NUCLEOTIDE SEQUENCE [LARGE SCALE GENOMIC DNA]</scope>
    <source>
        <strain evidence="4 5">FFPRI411160</strain>
    </source>
</reference>
<evidence type="ECO:0000256" key="1">
    <source>
        <dbReference type="ARBA" id="ARBA00023186"/>
    </source>
</evidence>
<dbReference type="CDD" id="cd06257">
    <property type="entry name" value="DnaJ"/>
    <property type="match status" value="1"/>
</dbReference>
<dbReference type="GO" id="GO:0005829">
    <property type="term" value="C:cytosol"/>
    <property type="evidence" value="ECO:0007669"/>
    <property type="project" value="TreeGrafter"/>
</dbReference>
<dbReference type="InterPro" id="IPR001623">
    <property type="entry name" value="DnaJ_domain"/>
</dbReference>
<gene>
    <name evidence="4" type="ORF">PNOK_0818500</name>
</gene>
<dbReference type="PANTHER" id="PTHR24078">
    <property type="entry name" value="DNAJ HOMOLOG SUBFAMILY C MEMBER"/>
    <property type="match status" value="1"/>
</dbReference>
<dbReference type="STRING" id="2282107.A0A286UAJ3"/>
<feature type="compositionally biased region" description="Polar residues" evidence="2">
    <location>
        <begin position="171"/>
        <end position="186"/>
    </location>
</feature>
<proteinExistence type="predicted"/>
<dbReference type="GO" id="GO:0051087">
    <property type="term" value="F:protein-folding chaperone binding"/>
    <property type="evidence" value="ECO:0007669"/>
    <property type="project" value="TreeGrafter"/>
</dbReference>
<evidence type="ECO:0000313" key="4">
    <source>
        <dbReference type="EMBL" id="PAV16565.1"/>
    </source>
</evidence>
<dbReference type="InterPro" id="IPR002939">
    <property type="entry name" value="DnaJ_C"/>
</dbReference>